<evidence type="ECO:0000256" key="2">
    <source>
        <dbReference type="ARBA" id="ARBA00022692"/>
    </source>
</evidence>
<evidence type="ECO:0000313" key="9">
    <source>
        <dbReference type="Proteomes" id="UP000800039"/>
    </source>
</evidence>
<keyword evidence="9" id="KW-1185">Reference proteome</keyword>
<dbReference type="Pfam" id="PF20684">
    <property type="entry name" value="Fung_rhodopsin"/>
    <property type="match status" value="1"/>
</dbReference>
<accession>A0A9P4GM44</accession>
<dbReference type="GeneID" id="63845475"/>
<dbReference type="EMBL" id="ML976615">
    <property type="protein sequence ID" value="KAF1847846.1"/>
    <property type="molecule type" value="Genomic_DNA"/>
</dbReference>
<sequence length="343" mass="38574">MHSHSPSWFVLSSKGAADIRYTALIPAVVSTIFAFSMVVLRWYSRIHCSSGSIKAEDYFVTAALVKFNIDAGKLRQKAMLTPLPVMLKLVFTQSILYHLSINLVKVSFTLQYIRLFSVIPEVVYCCYALLVLIFGVAAGGVFGIIFLCKPVQSYWNITVSGTCIDAEDLLWATSIIGIILDCAIWLLPIPVIGRLRLPRRQKMSLLVVFGLGGFVCIVSILRLVLVHDAAHRFQYTKSGTYAIVFSTIELNISIICASLLVMKPLFVRFLPSIVSEQHDSAREDRRLWRGMTGLDLLDGLALDEEEKDENDGRRDTAIGMGRIYERSDTPDNAWDSWRRLESR</sequence>
<evidence type="ECO:0000256" key="1">
    <source>
        <dbReference type="ARBA" id="ARBA00004141"/>
    </source>
</evidence>
<comment type="similarity">
    <text evidence="5">Belongs to the SAT4 family.</text>
</comment>
<keyword evidence="2 6" id="KW-0812">Transmembrane</keyword>
<evidence type="ECO:0000256" key="6">
    <source>
        <dbReference type="SAM" id="Phobius"/>
    </source>
</evidence>
<keyword evidence="4 6" id="KW-0472">Membrane</keyword>
<evidence type="ECO:0000313" key="8">
    <source>
        <dbReference type="EMBL" id="KAF1847846.1"/>
    </source>
</evidence>
<dbReference type="PANTHER" id="PTHR33048:SF47">
    <property type="entry name" value="INTEGRAL MEMBRANE PROTEIN-RELATED"/>
    <property type="match status" value="1"/>
</dbReference>
<dbReference type="InterPro" id="IPR052337">
    <property type="entry name" value="SAT4-like"/>
</dbReference>
<feature type="transmembrane region" description="Helical" evidence="6">
    <location>
        <begin position="21"/>
        <end position="43"/>
    </location>
</feature>
<dbReference type="OrthoDB" id="444631at2759"/>
<feature type="transmembrane region" description="Helical" evidence="6">
    <location>
        <begin position="122"/>
        <end position="147"/>
    </location>
</feature>
<dbReference type="AlphaFoldDB" id="A0A9P4GM44"/>
<dbReference type="PANTHER" id="PTHR33048">
    <property type="entry name" value="PTH11-LIKE INTEGRAL MEMBRANE PROTEIN (AFU_ORTHOLOGUE AFUA_5G11245)"/>
    <property type="match status" value="1"/>
</dbReference>
<gene>
    <name evidence="8" type="ORF">K460DRAFT_278077</name>
</gene>
<feature type="transmembrane region" description="Helical" evidence="6">
    <location>
        <begin position="239"/>
        <end position="262"/>
    </location>
</feature>
<evidence type="ECO:0000259" key="7">
    <source>
        <dbReference type="Pfam" id="PF20684"/>
    </source>
</evidence>
<evidence type="ECO:0000256" key="5">
    <source>
        <dbReference type="ARBA" id="ARBA00038359"/>
    </source>
</evidence>
<name>A0A9P4GM44_9PLEO</name>
<organism evidence="8 9">
    <name type="scientific">Cucurbitaria berberidis CBS 394.84</name>
    <dbReference type="NCBI Taxonomy" id="1168544"/>
    <lineage>
        <taxon>Eukaryota</taxon>
        <taxon>Fungi</taxon>
        <taxon>Dikarya</taxon>
        <taxon>Ascomycota</taxon>
        <taxon>Pezizomycotina</taxon>
        <taxon>Dothideomycetes</taxon>
        <taxon>Pleosporomycetidae</taxon>
        <taxon>Pleosporales</taxon>
        <taxon>Pleosporineae</taxon>
        <taxon>Cucurbitariaceae</taxon>
        <taxon>Cucurbitaria</taxon>
    </lineage>
</organism>
<dbReference type="RefSeq" id="XP_040790409.1">
    <property type="nucleotide sequence ID" value="XM_040928222.1"/>
</dbReference>
<protein>
    <recommendedName>
        <fullName evidence="7">Rhodopsin domain-containing protein</fullName>
    </recommendedName>
</protein>
<feature type="transmembrane region" description="Helical" evidence="6">
    <location>
        <begin position="169"/>
        <end position="193"/>
    </location>
</feature>
<feature type="domain" description="Rhodopsin" evidence="7">
    <location>
        <begin position="40"/>
        <end position="267"/>
    </location>
</feature>
<dbReference type="InterPro" id="IPR049326">
    <property type="entry name" value="Rhodopsin_dom_fungi"/>
</dbReference>
<proteinExistence type="inferred from homology"/>
<evidence type="ECO:0000256" key="3">
    <source>
        <dbReference type="ARBA" id="ARBA00022989"/>
    </source>
</evidence>
<feature type="transmembrane region" description="Helical" evidence="6">
    <location>
        <begin position="205"/>
        <end position="227"/>
    </location>
</feature>
<evidence type="ECO:0000256" key="4">
    <source>
        <dbReference type="ARBA" id="ARBA00023136"/>
    </source>
</evidence>
<keyword evidence="3 6" id="KW-1133">Transmembrane helix</keyword>
<reference evidence="8" key="1">
    <citation type="submission" date="2020-01" db="EMBL/GenBank/DDBJ databases">
        <authorList>
            <consortium name="DOE Joint Genome Institute"/>
            <person name="Haridas S."/>
            <person name="Albert R."/>
            <person name="Binder M."/>
            <person name="Bloem J."/>
            <person name="Labutti K."/>
            <person name="Salamov A."/>
            <person name="Andreopoulos B."/>
            <person name="Baker S.E."/>
            <person name="Barry K."/>
            <person name="Bills G."/>
            <person name="Bluhm B.H."/>
            <person name="Cannon C."/>
            <person name="Castanera R."/>
            <person name="Culley D.E."/>
            <person name="Daum C."/>
            <person name="Ezra D."/>
            <person name="Gonzalez J.B."/>
            <person name="Henrissat B."/>
            <person name="Kuo A."/>
            <person name="Liang C."/>
            <person name="Lipzen A."/>
            <person name="Lutzoni F."/>
            <person name="Magnuson J."/>
            <person name="Mondo S."/>
            <person name="Nolan M."/>
            <person name="Ohm R."/>
            <person name="Pangilinan J."/>
            <person name="Park H.-J."/>
            <person name="Ramirez L."/>
            <person name="Alfaro M."/>
            <person name="Sun H."/>
            <person name="Tritt A."/>
            <person name="Yoshinaga Y."/>
            <person name="Zwiers L.-H."/>
            <person name="Turgeon B.G."/>
            <person name="Goodwin S.B."/>
            <person name="Spatafora J.W."/>
            <person name="Crous P.W."/>
            <person name="Grigoriev I.V."/>
        </authorList>
    </citation>
    <scope>NUCLEOTIDE SEQUENCE</scope>
    <source>
        <strain evidence="8">CBS 394.84</strain>
    </source>
</reference>
<dbReference type="GO" id="GO:0016020">
    <property type="term" value="C:membrane"/>
    <property type="evidence" value="ECO:0007669"/>
    <property type="project" value="UniProtKB-SubCell"/>
</dbReference>
<comment type="caution">
    <text evidence="8">The sequence shown here is derived from an EMBL/GenBank/DDBJ whole genome shotgun (WGS) entry which is preliminary data.</text>
</comment>
<dbReference type="Proteomes" id="UP000800039">
    <property type="component" value="Unassembled WGS sequence"/>
</dbReference>
<comment type="subcellular location">
    <subcellularLocation>
        <location evidence="1">Membrane</location>
        <topology evidence="1">Multi-pass membrane protein</topology>
    </subcellularLocation>
</comment>